<evidence type="ECO:0000313" key="4">
    <source>
        <dbReference type="Ensembl" id="ENSELUP00000087998.1"/>
    </source>
</evidence>
<keyword evidence="2" id="KW-0677">Repeat</keyword>
<keyword evidence="1" id="KW-0430">Lectin</keyword>
<proteinExistence type="predicted"/>
<dbReference type="Proteomes" id="UP000265140">
    <property type="component" value="Chromosome 12"/>
</dbReference>
<feature type="domain" description="SUEL-type lectin" evidence="3">
    <location>
        <begin position="5"/>
        <end position="96"/>
    </location>
</feature>
<organism evidence="4 5">
    <name type="scientific">Esox lucius</name>
    <name type="common">Northern pike</name>
    <dbReference type="NCBI Taxonomy" id="8010"/>
    <lineage>
        <taxon>Eukaryota</taxon>
        <taxon>Metazoa</taxon>
        <taxon>Chordata</taxon>
        <taxon>Craniata</taxon>
        <taxon>Vertebrata</taxon>
        <taxon>Euteleostomi</taxon>
        <taxon>Actinopterygii</taxon>
        <taxon>Neopterygii</taxon>
        <taxon>Teleostei</taxon>
        <taxon>Protacanthopterygii</taxon>
        <taxon>Esociformes</taxon>
        <taxon>Esocidae</taxon>
        <taxon>Esox</taxon>
    </lineage>
</organism>
<evidence type="ECO:0000259" key="3">
    <source>
        <dbReference type="PROSITE" id="PS50228"/>
    </source>
</evidence>
<sequence length="143" mass="16372">KIVQACEGNTARLYCDLGTISVTRANYGRTDCWVCSHGIQEKWRVSNTNCYHASSFAILSFRCNGKAQCEIPATNAVFSDPCRGIIKYLEVFYDCKHSTSECLFNQFTIFSNKYLSVFFLYLDVSYECVLFVNCTYCKLLSYI</sequence>
<dbReference type="Pfam" id="PF02140">
    <property type="entry name" value="SUEL_Lectin"/>
    <property type="match status" value="1"/>
</dbReference>
<accession>A0AAY5KFY7</accession>
<dbReference type="PROSITE" id="PS50228">
    <property type="entry name" value="SUEL_LECTIN"/>
    <property type="match status" value="1"/>
</dbReference>
<dbReference type="Ensembl" id="ENSELUT00000108469.1">
    <property type="protein sequence ID" value="ENSELUP00000087998.1"/>
    <property type="gene ID" value="ENSELUG00000039781.1"/>
</dbReference>
<reference evidence="4" key="2">
    <citation type="submission" date="2025-08" db="UniProtKB">
        <authorList>
            <consortium name="Ensembl"/>
        </authorList>
    </citation>
    <scope>IDENTIFICATION</scope>
</reference>
<dbReference type="InterPro" id="IPR000922">
    <property type="entry name" value="Lectin_gal-bd_dom"/>
</dbReference>
<reference evidence="4" key="3">
    <citation type="submission" date="2025-09" db="UniProtKB">
        <authorList>
            <consortium name="Ensembl"/>
        </authorList>
    </citation>
    <scope>IDENTIFICATION</scope>
</reference>
<keyword evidence="5" id="KW-1185">Reference proteome</keyword>
<dbReference type="GO" id="GO:0030246">
    <property type="term" value="F:carbohydrate binding"/>
    <property type="evidence" value="ECO:0007669"/>
    <property type="project" value="UniProtKB-KW"/>
</dbReference>
<dbReference type="FunFam" id="2.60.120.740:FF:000001">
    <property type="entry name" value="Adhesion G protein-coupled receptor L2"/>
    <property type="match status" value="1"/>
</dbReference>
<name>A0AAY5KFY7_ESOLU</name>
<dbReference type="AlphaFoldDB" id="A0AAY5KFY7"/>
<reference evidence="4 5" key="1">
    <citation type="submission" date="2020-02" db="EMBL/GenBank/DDBJ databases">
        <title>Esox lucius (northern pike) genome, fEsoLuc1, primary haplotype.</title>
        <authorList>
            <person name="Myers G."/>
            <person name="Karagic N."/>
            <person name="Meyer A."/>
            <person name="Pippel M."/>
            <person name="Reichard M."/>
            <person name="Winkler S."/>
            <person name="Tracey A."/>
            <person name="Sims Y."/>
            <person name="Howe K."/>
            <person name="Rhie A."/>
            <person name="Formenti G."/>
            <person name="Durbin R."/>
            <person name="Fedrigo O."/>
            <person name="Jarvis E.D."/>
        </authorList>
    </citation>
    <scope>NUCLEOTIDE SEQUENCE [LARGE SCALE GENOMIC DNA]</scope>
</reference>
<protein>
    <recommendedName>
        <fullName evidence="3">SUEL-type lectin domain-containing protein</fullName>
    </recommendedName>
</protein>
<dbReference type="GeneTree" id="ENSGT00990000203979"/>
<dbReference type="Gene3D" id="2.60.120.740">
    <property type="match status" value="1"/>
</dbReference>
<dbReference type="PANTHER" id="PTHR46780">
    <property type="entry name" value="PROTEIN EVA-1"/>
    <property type="match status" value="1"/>
</dbReference>
<evidence type="ECO:0000256" key="2">
    <source>
        <dbReference type="ARBA" id="ARBA00022737"/>
    </source>
</evidence>
<evidence type="ECO:0000313" key="5">
    <source>
        <dbReference type="Proteomes" id="UP000265140"/>
    </source>
</evidence>
<dbReference type="InterPro" id="IPR043159">
    <property type="entry name" value="Lectin_gal-bd_sf"/>
</dbReference>
<dbReference type="CDD" id="cd22827">
    <property type="entry name" value="Gal_Rha_Lectin_SUL-I-like"/>
    <property type="match status" value="1"/>
</dbReference>
<evidence type="ECO:0000256" key="1">
    <source>
        <dbReference type="ARBA" id="ARBA00022734"/>
    </source>
</evidence>